<name>A0A915CMW2_9BILA</name>
<feature type="domain" description="Fibronectin type-III" evidence="3">
    <location>
        <begin position="354"/>
        <end position="468"/>
    </location>
</feature>
<feature type="domain" description="Ig-like" evidence="2">
    <location>
        <begin position="187"/>
        <end position="278"/>
    </location>
</feature>
<dbReference type="Gene3D" id="2.60.40.10">
    <property type="entry name" value="Immunoglobulins"/>
    <property type="match status" value="6"/>
</dbReference>
<sequence length="788" mass="88981">MGFTPRVNFSQPPGWGPNYVVTPKHPEPPVKFNNKINSDFYKQYYASMNSSSALLLLLFLTLNRALDEDYLVPTSEYTSFHRAQAISAPPSWEAVPLTTVDVSEENVAELHCLALGEPTPLVQWSLNAVPLHELVQNERRLLLDGGRVLRIHDLNHDVDSGLYQCNASNFLGHIAAATYLNVQASAPRFKMPDQRVWKVIRDSSVDLNCDVVAAPRPVVRWVDANDSLIAVVPGKIELFPNNHTLRIYEVNNADEGYYYCNVSNKYGINRALNKLEVYKPTYFSEVPAPRKIVVDALDDVELQCKAVPDPRLNLRYLWTHNGKPIQGTTFVDDEGISHLKLPSVRGVELLVRDVPESPIILQIECTHLAHQQALLQWRSPEGINPTGESITHYSVETTTSFQRVESGLQPPKWSVVHEERELSQKNVYKLIVPLSPWVNYTFRIVAHNFYGASEAAVSTPNVCSTPPDVPHKSPEGVQVFGTEPDNLVIRWIPMDKLDWNAPGLKYLIRYRKSSGKSRMEEPQWNEFFVEDPMVNETIIRDQPTFEAYEVQVRAVNSKGYSALPPPTAKGFSGEDFPQTAPKNLKLAGFHNYSAVWLSWDAVPPGSVRGHFNGYKLVYWLTEQPYFSNYLMVENSSTKAGIDGLEAVHNYTVKAHVVNGQYVSEPSNLLHFQTPEGAPSKVHDLRARAVGANSIFVTWQPPLHTNGHSTNGFVEETYVLYRQLYYLHEFLVPDSPYKLAVWAETNGGEGPKVVKPIRTWPIRDPDPPCLLYSLQAQLAYMWNGNQWLT</sequence>
<organism evidence="4 5">
    <name type="scientific">Ditylenchus dipsaci</name>
    <dbReference type="NCBI Taxonomy" id="166011"/>
    <lineage>
        <taxon>Eukaryota</taxon>
        <taxon>Metazoa</taxon>
        <taxon>Ecdysozoa</taxon>
        <taxon>Nematoda</taxon>
        <taxon>Chromadorea</taxon>
        <taxon>Rhabditida</taxon>
        <taxon>Tylenchina</taxon>
        <taxon>Tylenchomorpha</taxon>
        <taxon>Sphaerularioidea</taxon>
        <taxon>Anguinidae</taxon>
        <taxon>Anguininae</taxon>
        <taxon>Ditylenchus</taxon>
    </lineage>
</organism>
<dbReference type="CDD" id="cd00096">
    <property type="entry name" value="Ig"/>
    <property type="match status" value="1"/>
</dbReference>
<dbReference type="Proteomes" id="UP000887574">
    <property type="component" value="Unplaced"/>
</dbReference>
<dbReference type="InterPro" id="IPR013098">
    <property type="entry name" value="Ig_I-set"/>
</dbReference>
<dbReference type="AlphaFoldDB" id="A0A915CMW2"/>
<dbReference type="InterPro" id="IPR007110">
    <property type="entry name" value="Ig-like_dom"/>
</dbReference>
<feature type="domain" description="Ig-like" evidence="2">
    <location>
        <begin position="90"/>
        <end position="183"/>
    </location>
</feature>
<dbReference type="SUPFAM" id="SSF49265">
    <property type="entry name" value="Fibronectin type III"/>
    <property type="match status" value="2"/>
</dbReference>
<proteinExistence type="predicted"/>
<dbReference type="SMART" id="SM00408">
    <property type="entry name" value="IGc2"/>
    <property type="match status" value="2"/>
</dbReference>
<dbReference type="SMART" id="SM00060">
    <property type="entry name" value="FN3"/>
    <property type="match status" value="4"/>
</dbReference>
<reference evidence="5" key="1">
    <citation type="submission" date="2022-11" db="UniProtKB">
        <authorList>
            <consortium name="WormBaseParasite"/>
        </authorList>
    </citation>
    <scope>IDENTIFICATION</scope>
</reference>
<dbReference type="PROSITE" id="PS50835">
    <property type="entry name" value="IG_LIKE"/>
    <property type="match status" value="2"/>
</dbReference>
<dbReference type="SUPFAM" id="SSF48726">
    <property type="entry name" value="Immunoglobulin"/>
    <property type="match status" value="2"/>
</dbReference>
<dbReference type="CDD" id="cd00063">
    <property type="entry name" value="FN3"/>
    <property type="match status" value="4"/>
</dbReference>
<evidence type="ECO:0000313" key="4">
    <source>
        <dbReference type="Proteomes" id="UP000887574"/>
    </source>
</evidence>
<dbReference type="SMART" id="SM00409">
    <property type="entry name" value="IG"/>
    <property type="match status" value="2"/>
</dbReference>
<accession>A0A915CMW2</accession>
<dbReference type="InterPro" id="IPR003598">
    <property type="entry name" value="Ig_sub2"/>
</dbReference>
<dbReference type="InterPro" id="IPR036116">
    <property type="entry name" value="FN3_sf"/>
</dbReference>
<protein>
    <submittedName>
        <fullName evidence="5">Contactin</fullName>
    </submittedName>
</protein>
<dbReference type="PANTHER" id="PTHR13817">
    <property type="entry name" value="TITIN"/>
    <property type="match status" value="1"/>
</dbReference>
<dbReference type="Pfam" id="PF13927">
    <property type="entry name" value="Ig_3"/>
    <property type="match status" value="1"/>
</dbReference>
<evidence type="ECO:0000259" key="2">
    <source>
        <dbReference type="PROSITE" id="PS50835"/>
    </source>
</evidence>
<evidence type="ECO:0000259" key="3">
    <source>
        <dbReference type="PROSITE" id="PS50853"/>
    </source>
</evidence>
<dbReference type="Pfam" id="PF07679">
    <property type="entry name" value="I-set"/>
    <property type="match status" value="1"/>
</dbReference>
<dbReference type="InterPro" id="IPR036179">
    <property type="entry name" value="Ig-like_dom_sf"/>
</dbReference>
<dbReference type="InterPro" id="IPR003599">
    <property type="entry name" value="Ig_sub"/>
</dbReference>
<dbReference type="InterPro" id="IPR013783">
    <property type="entry name" value="Ig-like_fold"/>
</dbReference>
<dbReference type="InterPro" id="IPR050964">
    <property type="entry name" value="Striated_Muscle_Regulatory"/>
</dbReference>
<keyword evidence="1" id="KW-0677">Repeat</keyword>
<dbReference type="InterPro" id="IPR003961">
    <property type="entry name" value="FN3_dom"/>
</dbReference>
<feature type="domain" description="Fibronectin type-III" evidence="3">
    <location>
        <begin position="473"/>
        <end position="575"/>
    </location>
</feature>
<dbReference type="PANTHER" id="PTHR13817:SF175">
    <property type="entry name" value="IG-LIKE AND FIBRONECTIN TYPE-III DOMAIN-CONTAINING PROTEIN C27B7.7"/>
    <property type="match status" value="1"/>
</dbReference>
<dbReference type="WBParaSite" id="jg10785">
    <property type="protein sequence ID" value="jg10785"/>
    <property type="gene ID" value="jg10785"/>
</dbReference>
<dbReference type="PROSITE" id="PS50853">
    <property type="entry name" value="FN3"/>
    <property type="match status" value="3"/>
</dbReference>
<dbReference type="Pfam" id="PF00041">
    <property type="entry name" value="fn3"/>
    <property type="match status" value="1"/>
</dbReference>
<dbReference type="FunFam" id="2.60.40.10:FF:000028">
    <property type="entry name" value="Neuronal cell adhesion molecule"/>
    <property type="match status" value="1"/>
</dbReference>
<keyword evidence="4" id="KW-1185">Reference proteome</keyword>
<evidence type="ECO:0000313" key="5">
    <source>
        <dbReference type="WBParaSite" id="jg10785"/>
    </source>
</evidence>
<feature type="domain" description="Fibronectin type-III" evidence="3">
    <location>
        <begin position="580"/>
        <end position="676"/>
    </location>
</feature>
<evidence type="ECO:0000256" key="1">
    <source>
        <dbReference type="ARBA" id="ARBA00022737"/>
    </source>
</evidence>